<dbReference type="SUPFAM" id="SSF46785">
    <property type="entry name" value="Winged helix' DNA-binding domain"/>
    <property type="match status" value="1"/>
</dbReference>
<dbReference type="InterPro" id="IPR036390">
    <property type="entry name" value="WH_DNA-bd_sf"/>
</dbReference>
<reference evidence="3 4" key="1">
    <citation type="submission" date="2019-11" db="EMBL/GenBank/DDBJ databases">
        <authorList>
            <person name="Yuan L."/>
        </authorList>
    </citation>
    <scope>NUCLEOTIDE SEQUENCE [LARGE SCALE GENOMIC DNA]</scope>
    <source>
        <strain evidence="3 4">TRM43335</strain>
    </source>
</reference>
<dbReference type="Gene3D" id="1.10.10.10">
    <property type="entry name" value="Winged helix-like DNA-binding domain superfamily/Winged helix DNA-binding domain"/>
    <property type="match status" value="1"/>
</dbReference>
<gene>
    <name evidence="3" type="ORF">F0L17_13030</name>
</gene>
<proteinExistence type="predicted"/>
<evidence type="ECO:0000313" key="4">
    <source>
        <dbReference type="Proteomes" id="UP000473014"/>
    </source>
</evidence>
<protein>
    <submittedName>
        <fullName evidence="3">LysR family transcriptional regulator</fullName>
    </submittedName>
</protein>
<comment type="caution">
    <text evidence="3">The sequence shown here is derived from an EMBL/GenBank/DDBJ whole genome shotgun (WGS) entry which is preliminary data.</text>
</comment>
<organism evidence="3 4">
    <name type="scientific">Streptomyces taklimakanensis</name>
    <dbReference type="NCBI Taxonomy" id="2569853"/>
    <lineage>
        <taxon>Bacteria</taxon>
        <taxon>Bacillati</taxon>
        <taxon>Actinomycetota</taxon>
        <taxon>Actinomycetes</taxon>
        <taxon>Kitasatosporales</taxon>
        <taxon>Streptomycetaceae</taxon>
        <taxon>Streptomyces</taxon>
    </lineage>
</organism>
<evidence type="ECO:0000313" key="3">
    <source>
        <dbReference type="EMBL" id="MTE20024.1"/>
    </source>
</evidence>
<dbReference type="InterPro" id="IPR000847">
    <property type="entry name" value="LysR_HTH_N"/>
</dbReference>
<sequence>MSVANTTGWAHRHGVPLRSRGGGSHHSALHVADSAACHPEISRRAFTGPHAEQRLRRFARCPAHPTRTEAAHNLGIHPSVLINQIRILEQNLGPPLLKRAERGRARQATEFGQQVADAVEEMPGDWWTGRQGPEDRRSS</sequence>
<evidence type="ECO:0000259" key="2">
    <source>
        <dbReference type="Pfam" id="PF00126"/>
    </source>
</evidence>
<dbReference type="GO" id="GO:0003700">
    <property type="term" value="F:DNA-binding transcription factor activity"/>
    <property type="evidence" value="ECO:0007669"/>
    <property type="project" value="InterPro"/>
</dbReference>
<dbReference type="InterPro" id="IPR036388">
    <property type="entry name" value="WH-like_DNA-bd_sf"/>
</dbReference>
<dbReference type="Proteomes" id="UP000473014">
    <property type="component" value="Unassembled WGS sequence"/>
</dbReference>
<dbReference type="RefSeq" id="WP_155071209.1">
    <property type="nucleotide sequence ID" value="NZ_WIXO01000001.1"/>
</dbReference>
<dbReference type="AlphaFoldDB" id="A0A6G2BCT1"/>
<name>A0A6G2BCT1_9ACTN</name>
<dbReference type="OrthoDB" id="3874088at2"/>
<feature type="domain" description="HTH lysR-type" evidence="2">
    <location>
        <begin position="56"/>
        <end position="113"/>
    </location>
</feature>
<evidence type="ECO:0000256" key="1">
    <source>
        <dbReference type="SAM" id="MobiDB-lite"/>
    </source>
</evidence>
<dbReference type="Pfam" id="PF00126">
    <property type="entry name" value="HTH_1"/>
    <property type="match status" value="1"/>
</dbReference>
<feature type="region of interest" description="Disordered" evidence="1">
    <location>
        <begin position="1"/>
        <end position="27"/>
    </location>
</feature>
<accession>A0A6G2BCT1</accession>
<dbReference type="EMBL" id="WIXO01000001">
    <property type="protein sequence ID" value="MTE20024.1"/>
    <property type="molecule type" value="Genomic_DNA"/>
</dbReference>
<keyword evidence="4" id="KW-1185">Reference proteome</keyword>